<feature type="transmembrane region" description="Helical" evidence="1">
    <location>
        <begin position="35"/>
        <end position="56"/>
    </location>
</feature>
<feature type="non-terminal residue" evidence="2">
    <location>
        <position position="1"/>
    </location>
</feature>
<name>A0ABN9EMP4_9NEOB</name>
<accession>A0ABN9EMP4</accession>
<dbReference type="Proteomes" id="UP001162483">
    <property type="component" value="Unassembled WGS sequence"/>
</dbReference>
<feature type="transmembrane region" description="Helical" evidence="1">
    <location>
        <begin position="89"/>
        <end position="112"/>
    </location>
</feature>
<evidence type="ECO:0000313" key="3">
    <source>
        <dbReference type="Proteomes" id="UP001162483"/>
    </source>
</evidence>
<keyword evidence="1" id="KW-0472">Membrane</keyword>
<keyword evidence="3" id="KW-1185">Reference proteome</keyword>
<comment type="caution">
    <text evidence="2">The sequence shown here is derived from an EMBL/GenBank/DDBJ whole genome shotgun (WGS) entry which is preliminary data.</text>
</comment>
<keyword evidence="1" id="KW-0812">Transmembrane</keyword>
<organism evidence="2 3">
    <name type="scientific">Staurois parvus</name>
    <dbReference type="NCBI Taxonomy" id="386267"/>
    <lineage>
        <taxon>Eukaryota</taxon>
        <taxon>Metazoa</taxon>
        <taxon>Chordata</taxon>
        <taxon>Craniata</taxon>
        <taxon>Vertebrata</taxon>
        <taxon>Euteleostomi</taxon>
        <taxon>Amphibia</taxon>
        <taxon>Batrachia</taxon>
        <taxon>Anura</taxon>
        <taxon>Neobatrachia</taxon>
        <taxon>Ranoidea</taxon>
        <taxon>Ranidae</taxon>
        <taxon>Staurois</taxon>
    </lineage>
</organism>
<keyword evidence="1" id="KW-1133">Transmembrane helix</keyword>
<proteinExistence type="predicted"/>
<feature type="non-terminal residue" evidence="2">
    <location>
        <position position="131"/>
    </location>
</feature>
<evidence type="ECO:0000256" key="1">
    <source>
        <dbReference type="SAM" id="Phobius"/>
    </source>
</evidence>
<protein>
    <recommendedName>
        <fullName evidence="4">NADH dehydrogenase subunit 6</fullName>
    </recommendedName>
</protein>
<evidence type="ECO:0008006" key="4">
    <source>
        <dbReference type="Google" id="ProtNLM"/>
    </source>
</evidence>
<gene>
    <name evidence="2" type="ORF">SPARVUS_LOCUS10122346</name>
</gene>
<dbReference type="EMBL" id="CATNWA010015608">
    <property type="protein sequence ID" value="CAI9585051.1"/>
    <property type="molecule type" value="Genomic_DNA"/>
</dbReference>
<evidence type="ECO:0000313" key="2">
    <source>
        <dbReference type="EMBL" id="CAI9585051.1"/>
    </source>
</evidence>
<reference evidence="2" key="1">
    <citation type="submission" date="2023-05" db="EMBL/GenBank/DDBJ databases">
        <authorList>
            <person name="Stuckert A."/>
        </authorList>
    </citation>
    <scope>NUCLEOTIDE SEQUENCE</scope>
</reference>
<sequence>PYLRCHLWPRLSITRSWPVIPPGGAVNTEHLRWGVGLLCLLKVLLSVGSGTLLWMASSVITVKPPHTTPFVKHSLHTVNPLITPHVNPFLPSAISIVSVFFFLALITLLVSLGMSVKSSQFPPVSECPLQF</sequence>